<dbReference type="EMBL" id="CP144692">
    <property type="protein sequence ID" value="WVY95842.1"/>
    <property type="molecule type" value="Genomic_DNA"/>
</dbReference>
<gene>
    <name evidence="2" type="ORF">V8G54_027993</name>
</gene>
<accession>A0AAQ3MRE7</accession>
<name>A0AAQ3MRE7_VIGMU</name>
<evidence type="ECO:0000313" key="3">
    <source>
        <dbReference type="Proteomes" id="UP001374535"/>
    </source>
</evidence>
<dbReference type="Proteomes" id="UP001374535">
    <property type="component" value="Chromosome 9"/>
</dbReference>
<keyword evidence="1" id="KW-1133">Transmembrane helix</keyword>
<keyword evidence="1" id="KW-0472">Membrane</keyword>
<organism evidence="2 3">
    <name type="scientific">Vigna mungo</name>
    <name type="common">Black gram</name>
    <name type="synonym">Phaseolus mungo</name>
    <dbReference type="NCBI Taxonomy" id="3915"/>
    <lineage>
        <taxon>Eukaryota</taxon>
        <taxon>Viridiplantae</taxon>
        <taxon>Streptophyta</taxon>
        <taxon>Embryophyta</taxon>
        <taxon>Tracheophyta</taxon>
        <taxon>Spermatophyta</taxon>
        <taxon>Magnoliopsida</taxon>
        <taxon>eudicotyledons</taxon>
        <taxon>Gunneridae</taxon>
        <taxon>Pentapetalae</taxon>
        <taxon>rosids</taxon>
        <taxon>fabids</taxon>
        <taxon>Fabales</taxon>
        <taxon>Fabaceae</taxon>
        <taxon>Papilionoideae</taxon>
        <taxon>50 kb inversion clade</taxon>
        <taxon>NPAAA clade</taxon>
        <taxon>indigoferoid/millettioid clade</taxon>
        <taxon>Phaseoleae</taxon>
        <taxon>Vigna</taxon>
    </lineage>
</organism>
<feature type="transmembrane region" description="Helical" evidence="1">
    <location>
        <begin position="128"/>
        <end position="146"/>
    </location>
</feature>
<evidence type="ECO:0000313" key="2">
    <source>
        <dbReference type="EMBL" id="WVY95842.1"/>
    </source>
</evidence>
<dbReference type="AlphaFoldDB" id="A0AAQ3MRE7"/>
<proteinExistence type="predicted"/>
<keyword evidence="3" id="KW-1185">Reference proteome</keyword>
<reference evidence="2 3" key="1">
    <citation type="journal article" date="2023" name="Life. Sci Alliance">
        <title>Evolutionary insights into 3D genome organization and epigenetic landscape of Vigna mungo.</title>
        <authorList>
            <person name="Junaid A."/>
            <person name="Singh B."/>
            <person name="Bhatia S."/>
        </authorList>
    </citation>
    <scope>NUCLEOTIDE SEQUENCE [LARGE SCALE GENOMIC DNA]</scope>
    <source>
        <strain evidence="2">Urdbean</strain>
    </source>
</reference>
<evidence type="ECO:0000256" key="1">
    <source>
        <dbReference type="SAM" id="Phobius"/>
    </source>
</evidence>
<sequence length="157" mass="18414">MQRQKSPHEKQLVLLFHGQRKPINNAPKNLQKLSNTRVPLSLIYEPIKNVVNSLSNKRSMHHEFPVYTMQYGFQILPLPRVLSVKQIKQFENKGVVNIPFCDFRIGIRGNHVSEEKLVDELKVRPGRIHAWFLLFRIGWFLAGVLVRRRRKAPENVD</sequence>
<keyword evidence="1" id="KW-0812">Transmembrane</keyword>
<protein>
    <submittedName>
        <fullName evidence="2">Uncharacterized protein</fullName>
    </submittedName>
</protein>